<dbReference type="GO" id="GO:0019853">
    <property type="term" value="P:L-ascorbic acid biosynthetic process"/>
    <property type="evidence" value="ECO:0007669"/>
    <property type="project" value="TreeGrafter"/>
</dbReference>
<comment type="caution">
    <text evidence="3">The sequence shown here is derived from an EMBL/GenBank/DDBJ whole genome shotgun (WGS) entry which is preliminary data.</text>
</comment>
<evidence type="ECO:0000313" key="3">
    <source>
        <dbReference type="EMBL" id="KAK9743822.1"/>
    </source>
</evidence>
<dbReference type="GO" id="GO:0005509">
    <property type="term" value="F:calcium ion binding"/>
    <property type="evidence" value="ECO:0007669"/>
    <property type="project" value="TreeGrafter"/>
</dbReference>
<name>A0AAW1M487_POPJA</name>
<evidence type="ECO:0000256" key="1">
    <source>
        <dbReference type="ARBA" id="ARBA00008853"/>
    </source>
</evidence>
<dbReference type="AlphaFoldDB" id="A0AAW1M487"/>
<proteinExistence type="inferred from homology"/>
<dbReference type="Proteomes" id="UP001458880">
    <property type="component" value="Unassembled WGS sequence"/>
</dbReference>
<comment type="similarity">
    <text evidence="1">Belongs to the SMP-30/CGR1 family.</text>
</comment>
<dbReference type="PANTHER" id="PTHR10907">
    <property type="entry name" value="REGUCALCIN"/>
    <property type="match status" value="1"/>
</dbReference>
<gene>
    <name evidence="3" type="ORF">QE152_g8245</name>
</gene>
<keyword evidence="4" id="KW-1185">Reference proteome</keyword>
<dbReference type="Gene3D" id="2.120.10.30">
    <property type="entry name" value="TolB, C-terminal domain"/>
    <property type="match status" value="1"/>
</dbReference>
<dbReference type="InterPro" id="IPR011042">
    <property type="entry name" value="6-blade_b-propeller_TolB-like"/>
</dbReference>
<evidence type="ECO:0000313" key="4">
    <source>
        <dbReference type="Proteomes" id="UP001458880"/>
    </source>
</evidence>
<accession>A0AAW1M487</accession>
<evidence type="ECO:0000259" key="2">
    <source>
        <dbReference type="Pfam" id="PF08450"/>
    </source>
</evidence>
<dbReference type="EMBL" id="JASPKY010000065">
    <property type="protein sequence ID" value="KAK9743822.1"/>
    <property type="molecule type" value="Genomic_DNA"/>
</dbReference>
<feature type="domain" description="SMP-30/Gluconolactonase/LRE-like region" evidence="2">
    <location>
        <begin position="14"/>
        <end position="59"/>
    </location>
</feature>
<reference evidence="3 4" key="1">
    <citation type="journal article" date="2024" name="BMC Genomics">
        <title>De novo assembly and annotation of Popillia japonica's genome with initial clues to its potential as an invasive pest.</title>
        <authorList>
            <person name="Cucini C."/>
            <person name="Boschi S."/>
            <person name="Funari R."/>
            <person name="Cardaioli E."/>
            <person name="Iannotti N."/>
            <person name="Marturano G."/>
            <person name="Paoli F."/>
            <person name="Bruttini M."/>
            <person name="Carapelli A."/>
            <person name="Frati F."/>
            <person name="Nardi F."/>
        </authorList>
    </citation>
    <scope>NUCLEOTIDE SEQUENCE [LARGE SCALE GENOMIC DNA]</scope>
    <source>
        <strain evidence="3">DMR45628</strain>
    </source>
</reference>
<dbReference type="SUPFAM" id="SSF63829">
    <property type="entry name" value="Calcium-dependent phosphotriesterase"/>
    <property type="match status" value="1"/>
</dbReference>
<dbReference type="InterPro" id="IPR013658">
    <property type="entry name" value="SGL"/>
</dbReference>
<dbReference type="GO" id="GO:0004341">
    <property type="term" value="F:gluconolactonase activity"/>
    <property type="evidence" value="ECO:0007669"/>
    <property type="project" value="TreeGrafter"/>
</dbReference>
<sequence>MSIQIEIVTPKVTFGEGPFWDDETKSLYFVDVFDKAVCKYTPATKSFTKAQIPGVGSNVLKLWLDSMHRLFHFSILQGEARHKKLMAAVLLAELPNKKAVVMTGHSEC</sequence>
<organism evidence="3 4">
    <name type="scientific">Popillia japonica</name>
    <name type="common">Japanese beetle</name>
    <dbReference type="NCBI Taxonomy" id="7064"/>
    <lineage>
        <taxon>Eukaryota</taxon>
        <taxon>Metazoa</taxon>
        <taxon>Ecdysozoa</taxon>
        <taxon>Arthropoda</taxon>
        <taxon>Hexapoda</taxon>
        <taxon>Insecta</taxon>
        <taxon>Pterygota</taxon>
        <taxon>Neoptera</taxon>
        <taxon>Endopterygota</taxon>
        <taxon>Coleoptera</taxon>
        <taxon>Polyphaga</taxon>
        <taxon>Scarabaeiformia</taxon>
        <taxon>Scarabaeidae</taxon>
        <taxon>Rutelinae</taxon>
        <taxon>Popillia</taxon>
    </lineage>
</organism>
<dbReference type="PANTHER" id="PTHR10907:SF66">
    <property type="entry name" value="MIP34848P1-RELATED"/>
    <property type="match status" value="1"/>
</dbReference>
<protein>
    <submittedName>
        <fullName evidence="3">SMP-30/Gluconolactonase/LRE-like region</fullName>
    </submittedName>
</protein>
<dbReference type="Pfam" id="PF08450">
    <property type="entry name" value="SGL"/>
    <property type="match status" value="1"/>
</dbReference>